<feature type="region of interest" description="Disordered" evidence="1">
    <location>
        <begin position="29"/>
        <end position="81"/>
    </location>
</feature>
<feature type="compositionally biased region" description="Basic and acidic residues" evidence="1">
    <location>
        <begin position="29"/>
        <end position="44"/>
    </location>
</feature>
<reference evidence="2" key="1">
    <citation type="submission" date="2019-12" db="EMBL/GenBank/DDBJ databases">
        <title>Genome sequencing and annotation of Brassica cretica.</title>
        <authorList>
            <person name="Studholme D.J."/>
            <person name="Sarris P.F."/>
        </authorList>
    </citation>
    <scope>NUCLEOTIDE SEQUENCE</scope>
    <source>
        <strain evidence="2">PFS-001/15</strain>
        <tissue evidence="2">Leaf</tissue>
    </source>
</reference>
<dbReference type="Proteomes" id="UP000712281">
    <property type="component" value="Unassembled WGS sequence"/>
</dbReference>
<dbReference type="AlphaFoldDB" id="A0A8S9MDQ6"/>
<sequence>MWMSFDKLMCPSIVSGVALSIDVDLVSSVDDRDGDTTTRSDKSGGKKRRNWKMRKRIKDGPQCRAAQTRQMSSYGWRPSDR</sequence>
<gene>
    <name evidence="2" type="ORF">F2Q68_00039829</name>
</gene>
<feature type="compositionally biased region" description="Basic residues" evidence="1">
    <location>
        <begin position="45"/>
        <end position="57"/>
    </location>
</feature>
<accession>A0A8S9MDQ6</accession>
<evidence type="ECO:0000313" key="2">
    <source>
        <dbReference type="EMBL" id="KAF2617092.1"/>
    </source>
</evidence>
<evidence type="ECO:0000256" key="1">
    <source>
        <dbReference type="SAM" id="MobiDB-lite"/>
    </source>
</evidence>
<dbReference type="EMBL" id="QGKW02000007">
    <property type="protein sequence ID" value="KAF2617092.1"/>
    <property type="molecule type" value="Genomic_DNA"/>
</dbReference>
<proteinExistence type="predicted"/>
<comment type="caution">
    <text evidence="2">The sequence shown here is derived from an EMBL/GenBank/DDBJ whole genome shotgun (WGS) entry which is preliminary data.</text>
</comment>
<organism evidence="2 3">
    <name type="scientific">Brassica cretica</name>
    <name type="common">Mustard</name>
    <dbReference type="NCBI Taxonomy" id="69181"/>
    <lineage>
        <taxon>Eukaryota</taxon>
        <taxon>Viridiplantae</taxon>
        <taxon>Streptophyta</taxon>
        <taxon>Embryophyta</taxon>
        <taxon>Tracheophyta</taxon>
        <taxon>Spermatophyta</taxon>
        <taxon>Magnoliopsida</taxon>
        <taxon>eudicotyledons</taxon>
        <taxon>Gunneridae</taxon>
        <taxon>Pentapetalae</taxon>
        <taxon>rosids</taxon>
        <taxon>malvids</taxon>
        <taxon>Brassicales</taxon>
        <taxon>Brassicaceae</taxon>
        <taxon>Brassiceae</taxon>
        <taxon>Brassica</taxon>
    </lineage>
</organism>
<evidence type="ECO:0000313" key="3">
    <source>
        <dbReference type="Proteomes" id="UP000712281"/>
    </source>
</evidence>
<protein>
    <submittedName>
        <fullName evidence="2">Uncharacterized protein</fullName>
    </submittedName>
</protein>
<name>A0A8S9MDQ6_BRACR</name>